<dbReference type="GeneID" id="30210678"/>
<dbReference type="AlphaFoldDB" id="A0A1B9G1D6"/>
<evidence type="ECO:0008006" key="5">
    <source>
        <dbReference type="Google" id="ProtNLM"/>
    </source>
</evidence>
<organism evidence="2">
    <name type="scientific">Kwoniella bestiolae CBS 10118</name>
    <dbReference type="NCBI Taxonomy" id="1296100"/>
    <lineage>
        <taxon>Eukaryota</taxon>
        <taxon>Fungi</taxon>
        <taxon>Dikarya</taxon>
        <taxon>Basidiomycota</taxon>
        <taxon>Agaricomycotina</taxon>
        <taxon>Tremellomycetes</taxon>
        <taxon>Tremellales</taxon>
        <taxon>Cryptococcaceae</taxon>
        <taxon>Kwoniella</taxon>
    </lineage>
</organism>
<dbReference type="InterPro" id="IPR035992">
    <property type="entry name" value="Ricin_B-like_lectins"/>
</dbReference>
<sequence>MIYLLAFLPSIAGSILPRSETDPTPAQGIFKLRSKSLDQCLSNDPNSASGLVMTECNQSATRTLDQGGSELIALEGSTRVIEGASHVEGSGTVKLGEADEERPQQRWSYDSKDGRIVFATTIGMLDGSPPLCLGAHEVIPSLDPCGTGGDTGGSPIMQVWPLESVQTEC</sequence>
<keyword evidence="4" id="KW-1185">Reference proteome</keyword>
<feature type="signal peptide" evidence="1">
    <location>
        <begin position="1"/>
        <end position="21"/>
    </location>
</feature>
<name>A0A1B9G1D6_9TREE</name>
<evidence type="ECO:0000313" key="4">
    <source>
        <dbReference type="Proteomes" id="UP000092730"/>
    </source>
</evidence>
<feature type="chain" id="PRO_5042334774" description="Ricin B lectin domain-containing protein" evidence="1">
    <location>
        <begin position="22"/>
        <end position="169"/>
    </location>
</feature>
<dbReference type="KEGG" id="kbi:30210678"/>
<reference evidence="3" key="2">
    <citation type="submission" date="2013-07" db="EMBL/GenBank/DDBJ databases">
        <authorList>
            <consortium name="The Broad Institute Genome Sequencing Platform"/>
            <person name="Cuomo C."/>
            <person name="Litvintseva A."/>
            <person name="Chen Y."/>
            <person name="Heitman J."/>
            <person name="Sun S."/>
            <person name="Springer D."/>
            <person name="Dromer F."/>
            <person name="Young S.K."/>
            <person name="Zeng Q."/>
            <person name="Gargeya S."/>
            <person name="Fitzgerald M."/>
            <person name="Abouelleil A."/>
            <person name="Alvarado L."/>
            <person name="Berlin A.M."/>
            <person name="Chapman S.B."/>
            <person name="Dewar J."/>
            <person name="Goldberg J."/>
            <person name="Griggs A."/>
            <person name="Gujja S."/>
            <person name="Hansen M."/>
            <person name="Howarth C."/>
            <person name="Imamovic A."/>
            <person name="Larimer J."/>
            <person name="McCowan C."/>
            <person name="Murphy C."/>
            <person name="Pearson M."/>
            <person name="Priest M."/>
            <person name="Roberts A."/>
            <person name="Saif S."/>
            <person name="Shea T."/>
            <person name="Sykes S."/>
            <person name="Wortman J."/>
            <person name="Nusbaum C."/>
            <person name="Birren B."/>
        </authorList>
    </citation>
    <scope>NUCLEOTIDE SEQUENCE</scope>
    <source>
        <strain evidence="3">CBS 10118</strain>
    </source>
</reference>
<dbReference type="SUPFAM" id="SSF50370">
    <property type="entry name" value="Ricin B-like lectins"/>
    <property type="match status" value="1"/>
</dbReference>
<keyword evidence="1" id="KW-0732">Signal</keyword>
<evidence type="ECO:0000256" key="1">
    <source>
        <dbReference type="SAM" id="SignalP"/>
    </source>
</evidence>
<dbReference type="EMBL" id="CP144545">
    <property type="protein sequence ID" value="WVW84430.1"/>
    <property type="molecule type" value="Genomic_DNA"/>
</dbReference>
<dbReference type="EMBL" id="KI894022">
    <property type="protein sequence ID" value="OCF24818.1"/>
    <property type="molecule type" value="Genomic_DNA"/>
</dbReference>
<dbReference type="RefSeq" id="XP_019045888.1">
    <property type="nucleotide sequence ID" value="XM_019192891.1"/>
</dbReference>
<dbReference type="Proteomes" id="UP000092730">
    <property type="component" value="Chromosome 5"/>
</dbReference>
<accession>A0A1B9G1D6</accession>
<reference evidence="2" key="3">
    <citation type="submission" date="2014-01" db="EMBL/GenBank/DDBJ databases">
        <title>Evolution of pathogenesis and genome organization in the Tremellales.</title>
        <authorList>
            <person name="Cuomo C."/>
            <person name="Litvintseva A."/>
            <person name="Heitman J."/>
            <person name="Chen Y."/>
            <person name="Sun S."/>
            <person name="Springer D."/>
            <person name="Dromer F."/>
            <person name="Young S."/>
            <person name="Zeng Q."/>
            <person name="Chapman S."/>
            <person name="Gujja S."/>
            <person name="Saif S."/>
            <person name="Birren B."/>
        </authorList>
    </citation>
    <scope>NUCLEOTIDE SEQUENCE</scope>
    <source>
        <strain evidence="2">CBS 10118</strain>
    </source>
</reference>
<proteinExistence type="predicted"/>
<evidence type="ECO:0000313" key="2">
    <source>
        <dbReference type="EMBL" id="OCF24818.1"/>
    </source>
</evidence>
<reference evidence="2" key="1">
    <citation type="submission" date="2013-07" db="EMBL/GenBank/DDBJ databases">
        <title>The Genome Sequence of Cryptococcus bestiolae CBS10118.</title>
        <authorList>
            <consortium name="The Broad Institute Genome Sequencing Platform"/>
            <person name="Cuomo C."/>
            <person name="Litvintseva A."/>
            <person name="Chen Y."/>
            <person name="Heitman J."/>
            <person name="Sun S."/>
            <person name="Springer D."/>
            <person name="Dromer F."/>
            <person name="Young S.K."/>
            <person name="Zeng Q."/>
            <person name="Gargeya S."/>
            <person name="Fitzgerald M."/>
            <person name="Abouelleil A."/>
            <person name="Alvarado L."/>
            <person name="Berlin A.M."/>
            <person name="Chapman S.B."/>
            <person name="Dewar J."/>
            <person name="Goldberg J."/>
            <person name="Griggs A."/>
            <person name="Gujja S."/>
            <person name="Hansen M."/>
            <person name="Howarth C."/>
            <person name="Imamovic A."/>
            <person name="Larimer J."/>
            <person name="McCowan C."/>
            <person name="Murphy C."/>
            <person name="Pearson M."/>
            <person name="Priest M."/>
            <person name="Roberts A."/>
            <person name="Saif S."/>
            <person name="Shea T."/>
            <person name="Sykes S."/>
            <person name="Wortman J."/>
            <person name="Nusbaum C."/>
            <person name="Birren B."/>
        </authorList>
    </citation>
    <scope>NUCLEOTIDE SEQUENCE [LARGE SCALE GENOMIC DNA]</scope>
    <source>
        <strain evidence="2">CBS 10118</strain>
    </source>
</reference>
<reference evidence="3" key="4">
    <citation type="submission" date="2024-02" db="EMBL/GenBank/DDBJ databases">
        <title>Comparative genomics of Cryptococcus and Kwoniella reveals pathogenesis evolution and contrasting modes of karyotype evolution via chromosome fusion or intercentromeric recombination.</title>
        <authorList>
            <person name="Coelho M.A."/>
            <person name="David-Palma M."/>
            <person name="Shea T."/>
            <person name="Bowers K."/>
            <person name="McGinley-Smith S."/>
            <person name="Mohammad A.W."/>
            <person name="Gnirke A."/>
            <person name="Yurkov A.M."/>
            <person name="Nowrousian M."/>
            <person name="Sun S."/>
            <person name="Cuomo C.A."/>
            <person name="Heitman J."/>
        </authorList>
    </citation>
    <scope>NUCLEOTIDE SEQUENCE</scope>
    <source>
        <strain evidence="3">CBS 10118</strain>
    </source>
</reference>
<dbReference type="VEuPathDB" id="FungiDB:I302_06279"/>
<protein>
    <recommendedName>
        <fullName evidence="5">Ricin B lectin domain-containing protein</fullName>
    </recommendedName>
</protein>
<evidence type="ECO:0000313" key="3">
    <source>
        <dbReference type="EMBL" id="WVW84430.1"/>
    </source>
</evidence>
<gene>
    <name evidence="2" type="ORF">I302_06279</name>
    <name evidence="3" type="ORF">I302_106464</name>
</gene>